<gene>
    <name evidence="1" type="ORF">JF537_03190</name>
</gene>
<dbReference type="RefSeq" id="WP_206782150.1">
    <property type="nucleotide sequence ID" value="NZ_JAEMWV010000001.1"/>
</dbReference>
<protein>
    <submittedName>
        <fullName evidence="1">Uncharacterized protein</fullName>
    </submittedName>
</protein>
<accession>A0A8I1ME27</accession>
<organism evidence="1 2">
    <name type="scientific">Priestia flexa</name>
    <dbReference type="NCBI Taxonomy" id="86664"/>
    <lineage>
        <taxon>Bacteria</taxon>
        <taxon>Bacillati</taxon>
        <taxon>Bacillota</taxon>
        <taxon>Bacilli</taxon>
        <taxon>Bacillales</taxon>
        <taxon>Bacillaceae</taxon>
        <taxon>Priestia</taxon>
    </lineage>
</organism>
<dbReference type="EMBL" id="JAEMWV010000001">
    <property type="protein sequence ID" value="MBN8250582.1"/>
    <property type="molecule type" value="Genomic_DNA"/>
</dbReference>
<dbReference type="Proteomes" id="UP000664578">
    <property type="component" value="Unassembled WGS sequence"/>
</dbReference>
<evidence type="ECO:0000313" key="1">
    <source>
        <dbReference type="EMBL" id="MBN8250582.1"/>
    </source>
</evidence>
<sequence>MLNNEKGYGLVLTLLVITVLSVVGLAVVAATIQGTFRTTVREVDVNISAEAEAAMDEVVGDLRTALREQSTQYMISITKDANGQIDSLFDTHLKDLAQKIVVDDYKKKDFLEDVTIEDVTTSELNASTLSNHFTRIYNITIVTKAPDDKKVSKLERTYTKRVIISPTPSFLQYALGSAESLILNGSPTITGNVFANELVIHKEANYTPTNGSGQQQVDTPFPQITGSLYSQNKNLFADKEPREAFFYKEKVPALKNDSNFIDFKFDEAMLEEERRIFSSENLQFTESSSVTAVLNKAILQAADKGTMIAEDVLNSIFNSLKLPDITSSLLTKNGSILTVPSLYEVLSLGDDLVFSQSTQVANISDSTLSSIVVKGDLVLSNISNLTITDKLFVDGNVTITNLKGANITLPKIISTGDITIVNQDGTVTLTDSLLTSGSLLIDTNDDISLDHPLFVGNNLTLKPLNSTFELTKNIVVKNNLTITGNTDVSTDEKEIGMFDSIVYTGGEVKITNVSIEGFNYSNEGKKGMLILLAKGPINLNRINEFTTFNDEEEQRVNFKNLKDQQQDVFSLLQGFFYTESSAELYGVGSLFAIDGGIFSQGPLTVNAVRGNVETEKDIDRSSTSQVGKYSRFNVLYDRSVLLTKLESLPLVDTLQVIPEATIQPRN</sequence>
<evidence type="ECO:0000313" key="2">
    <source>
        <dbReference type="Proteomes" id="UP000664578"/>
    </source>
</evidence>
<comment type="caution">
    <text evidence="1">The sequence shown here is derived from an EMBL/GenBank/DDBJ whole genome shotgun (WGS) entry which is preliminary data.</text>
</comment>
<proteinExistence type="predicted"/>
<reference evidence="1" key="1">
    <citation type="submission" date="2020-12" db="EMBL/GenBank/DDBJ databases">
        <title>PHA producing bacteria isolated from mangrove.</title>
        <authorList>
            <person name="Zheng W."/>
            <person name="Yu S."/>
            <person name="Huang Y."/>
        </authorList>
    </citation>
    <scope>NUCLEOTIDE SEQUENCE</scope>
    <source>
        <strain evidence="1">GN22-4</strain>
    </source>
</reference>
<dbReference type="AlphaFoldDB" id="A0A8I1ME27"/>
<name>A0A8I1ME27_9BACI</name>